<gene>
    <name evidence="7" type="primary">otsA</name>
    <name evidence="7" type="ORF">CUROG_01950</name>
</gene>
<accession>A0A5J6ZA25</accession>
<comment type="catalytic activity">
    <reaction evidence="6">
        <text>TDP-alpha-D-glucose + D-glucose 6-phosphate = 5-methyl-UDP + alpha,alpha-trehalose 6-phosphate + H(+)</text>
        <dbReference type="Rhea" id="RHEA:53888"/>
        <dbReference type="ChEBI" id="CHEBI:15378"/>
        <dbReference type="ChEBI" id="CHEBI:58429"/>
        <dbReference type="ChEBI" id="CHEBI:61417"/>
        <dbReference type="ChEBI" id="CHEBI:61548"/>
        <dbReference type="ChEBI" id="CHEBI:137931"/>
    </reaction>
</comment>
<dbReference type="SUPFAM" id="SSF53756">
    <property type="entry name" value="UDP-Glycosyltransferase/glycogen phosphorylase"/>
    <property type="match status" value="1"/>
</dbReference>
<keyword evidence="7" id="KW-0808">Transferase</keyword>
<keyword evidence="7" id="KW-0328">Glycosyltransferase</keyword>
<dbReference type="InterPro" id="IPR001830">
    <property type="entry name" value="Glyco_trans_20"/>
</dbReference>
<dbReference type="KEGG" id="cuo:CUROG_01950"/>
<dbReference type="AlphaFoldDB" id="A0A5J6ZA25"/>
<evidence type="ECO:0000256" key="3">
    <source>
        <dbReference type="ARBA" id="ARBA00012842"/>
    </source>
</evidence>
<dbReference type="GO" id="GO:0004805">
    <property type="term" value="F:trehalose-phosphatase activity"/>
    <property type="evidence" value="ECO:0007669"/>
    <property type="project" value="TreeGrafter"/>
</dbReference>
<dbReference type="EC" id="2.4.1.347" evidence="3"/>
<dbReference type="GO" id="GO:0005992">
    <property type="term" value="P:trehalose biosynthetic process"/>
    <property type="evidence" value="ECO:0007669"/>
    <property type="project" value="InterPro"/>
</dbReference>
<sequence precursor="true">MTDTPRTNDPHSDTIDSGDVSADFVVVANRLPVDRTTDPTTGAVTWTPSPGGLVTALRPVLEANDGAWIGWPGSTDPVALGDMPDAADTGLHTVPVNLDAQDFEEFYEGFSNATLWPLYHDLIVPPRYERSWWQRYRTVNQRFADTAAETASKGATVWVQDYQLHLVPGMLRQRRDDVCVGFFLHIPFPNAELFRQLPWREDVLKGTLGADVIGFHTQDSARNFLDTLRALGYDVDTNDDDDAAEFINGARMPEDGVIVGHVQVSDSELDADSAASADDGHRKVRVGVFPISIDSAQVQQQATSAESLAATTQLRARLGSPKLLLTGVDRMDYTKGILHRLLAVEQLLHDGRLNPDDVVMVQVATPSRERLEEYRKTREAVERVVSRINGNYGQLGRPLVHYIHHGLPFPEIVALYAATDIMLVTALKDGMNLVAKEFIASHSDGSGALVLSEFTGAATQLTQAYMCNPHDGESVCEAILKAAEDDPTEQRERMLQMWEHVRTHDVDRWATSFLAQLKEAR</sequence>
<reference evidence="8" key="1">
    <citation type="submission" date="2019-10" db="EMBL/GenBank/DDBJ databases">
        <title>Complete genome sequence of Corynebacterium urogenitalis DSM 108747, isolated from the genital tract of a cow.</title>
        <authorList>
            <person name="Ruckert C."/>
            <person name="Ballas P."/>
            <person name="Wagener K."/>
            <person name="Drillich M."/>
            <person name="Kaempfer P."/>
            <person name="Busse H.-J."/>
            <person name="Ehling-Schulz M."/>
        </authorList>
    </citation>
    <scope>NUCLEOTIDE SEQUENCE [LARGE SCALE GENOMIC DNA]</scope>
    <source>
        <strain evidence="8">LMM 1652</strain>
    </source>
</reference>
<dbReference type="Pfam" id="PF00982">
    <property type="entry name" value="Glyco_transf_20"/>
    <property type="match status" value="1"/>
</dbReference>
<dbReference type="CDD" id="cd03788">
    <property type="entry name" value="GT20_TPS"/>
    <property type="match status" value="1"/>
</dbReference>
<comment type="catalytic activity">
    <reaction evidence="4">
        <text>GDP-alpha-D-glucose + D-glucose 6-phosphate = alpha,alpha-trehalose 6-phosphate + GDP + H(+)</text>
        <dbReference type="Rhea" id="RHEA:14605"/>
        <dbReference type="ChEBI" id="CHEBI:15378"/>
        <dbReference type="ChEBI" id="CHEBI:58189"/>
        <dbReference type="ChEBI" id="CHEBI:58429"/>
        <dbReference type="ChEBI" id="CHEBI:61548"/>
        <dbReference type="ChEBI" id="CHEBI:62230"/>
    </reaction>
</comment>
<comment type="catalytic activity">
    <reaction evidence="1">
        <text>CDP-alpha-D-glucose + D-glucose 6-phosphate = alpha,alpha-trehalose 6-phosphate + CDP + H(+)</text>
        <dbReference type="Rhea" id="RHEA:53884"/>
        <dbReference type="ChEBI" id="CHEBI:15378"/>
        <dbReference type="ChEBI" id="CHEBI:58069"/>
        <dbReference type="ChEBI" id="CHEBI:58429"/>
        <dbReference type="ChEBI" id="CHEBI:61548"/>
        <dbReference type="ChEBI" id="CHEBI:137927"/>
    </reaction>
</comment>
<evidence type="ECO:0000256" key="1">
    <source>
        <dbReference type="ARBA" id="ARBA00001525"/>
    </source>
</evidence>
<dbReference type="Proteomes" id="UP000326711">
    <property type="component" value="Chromosome"/>
</dbReference>
<protein>
    <recommendedName>
        <fullName evidence="3">alpha,alpha-trehalose-phosphate synthase (ADP-forming)</fullName>
        <ecNumber evidence="3">2.4.1.347</ecNumber>
    </recommendedName>
</protein>
<name>A0A5J6ZA25_9CORY</name>
<dbReference type="GO" id="GO:0005829">
    <property type="term" value="C:cytosol"/>
    <property type="evidence" value="ECO:0007669"/>
    <property type="project" value="TreeGrafter"/>
</dbReference>
<dbReference type="PANTHER" id="PTHR10788">
    <property type="entry name" value="TREHALOSE-6-PHOSPHATE SYNTHASE"/>
    <property type="match status" value="1"/>
</dbReference>
<evidence type="ECO:0000256" key="5">
    <source>
        <dbReference type="ARBA" id="ARBA00048311"/>
    </source>
</evidence>
<comment type="similarity">
    <text evidence="2">Belongs to the glycosyltransferase 20 family.</text>
</comment>
<evidence type="ECO:0000313" key="7">
    <source>
        <dbReference type="EMBL" id="QFQ01790.1"/>
    </source>
</evidence>
<evidence type="ECO:0000256" key="6">
    <source>
        <dbReference type="ARBA" id="ARBA00093268"/>
    </source>
</evidence>
<organism evidence="7 8">
    <name type="scientific">Corynebacterium urogenitale</name>
    <dbReference type="NCBI Taxonomy" id="2487892"/>
    <lineage>
        <taxon>Bacteria</taxon>
        <taxon>Bacillati</taxon>
        <taxon>Actinomycetota</taxon>
        <taxon>Actinomycetes</taxon>
        <taxon>Mycobacteriales</taxon>
        <taxon>Corynebacteriaceae</taxon>
        <taxon>Corynebacterium</taxon>
    </lineage>
</organism>
<dbReference type="GO" id="GO:0047260">
    <property type="term" value="F:alpha,alpha-trehalose-phosphate synthase (GDP-forming) activity"/>
    <property type="evidence" value="ECO:0007669"/>
    <property type="project" value="RHEA"/>
</dbReference>
<keyword evidence="8" id="KW-1185">Reference proteome</keyword>
<evidence type="ECO:0000313" key="8">
    <source>
        <dbReference type="Proteomes" id="UP000326711"/>
    </source>
</evidence>
<dbReference type="GO" id="GO:0003825">
    <property type="term" value="F:alpha,alpha-trehalose-phosphate synthase (UDP-forming) activity"/>
    <property type="evidence" value="ECO:0007669"/>
    <property type="project" value="TreeGrafter"/>
</dbReference>
<dbReference type="PANTHER" id="PTHR10788:SF106">
    <property type="entry name" value="BCDNA.GH08860"/>
    <property type="match status" value="1"/>
</dbReference>
<dbReference type="Gene3D" id="3.40.50.2000">
    <property type="entry name" value="Glycogen Phosphorylase B"/>
    <property type="match status" value="2"/>
</dbReference>
<evidence type="ECO:0000256" key="4">
    <source>
        <dbReference type="ARBA" id="ARBA00047452"/>
    </source>
</evidence>
<dbReference type="EMBL" id="CP045032">
    <property type="protein sequence ID" value="QFQ01790.1"/>
    <property type="molecule type" value="Genomic_DNA"/>
</dbReference>
<dbReference type="RefSeq" id="WP_407923655.1">
    <property type="nucleotide sequence ID" value="NZ_CP045032.1"/>
</dbReference>
<comment type="catalytic activity">
    <reaction evidence="5">
        <text>ADP-alpha-D-glucose + D-glucose 6-phosphate = alpha,alpha-trehalose 6-phosphate + ADP + H(+)</text>
        <dbReference type="Rhea" id="RHEA:53880"/>
        <dbReference type="ChEBI" id="CHEBI:15378"/>
        <dbReference type="ChEBI" id="CHEBI:57498"/>
        <dbReference type="ChEBI" id="CHEBI:58429"/>
        <dbReference type="ChEBI" id="CHEBI:61548"/>
        <dbReference type="ChEBI" id="CHEBI:456216"/>
        <dbReference type="EC" id="2.4.1.347"/>
    </reaction>
</comment>
<evidence type="ECO:0000256" key="2">
    <source>
        <dbReference type="ARBA" id="ARBA00008799"/>
    </source>
</evidence>
<proteinExistence type="inferred from homology"/>